<proteinExistence type="predicted"/>
<evidence type="ECO:0000313" key="3">
    <source>
        <dbReference type="EnsemblPlants" id="PNT67852"/>
    </source>
</evidence>
<evidence type="ECO:0000313" key="4">
    <source>
        <dbReference type="Proteomes" id="UP000008810"/>
    </source>
</evidence>
<gene>
    <name evidence="2" type="ORF">BRADI_3g32873v3</name>
</gene>
<keyword evidence="4" id="KW-1185">Reference proteome</keyword>
<dbReference type="EMBL" id="CM000882">
    <property type="protein sequence ID" value="PNT67852.1"/>
    <property type="molecule type" value="Genomic_DNA"/>
</dbReference>
<evidence type="ECO:0000313" key="2">
    <source>
        <dbReference type="EMBL" id="PNT67852.1"/>
    </source>
</evidence>
<dbReference type="Proteomes" id="UP000008810">
    <property type="component" value="Chromosome 3"/>
</dbReference>
<dbReference type="InParanoid" id="A0A2K2D0P2"/>
<dbReference type="AlphaFoldDB" id="A0A2K2D0P2"/>
<organism evidence="2">
    <name type="scientific">Brachypodium distachyon</name>
    <name type="common">Purple false brome</name>
    <name type="synonym">Trachynia distachya</name>
    <dbReference type="NCBI Taxonomy" id="15368"/>
    <lineage>
        <taxon>Eukaryota</taxon>
        <taxon>Viridiplantae</taxon>
        <taxon>Streptophyta</taxon>
        <taxon>Embryophyta</taxon>
        <taxon>Tracheophyta</taxon>
        <taxon>Spermatophyta</taxon>
        <taxon>Magnoliopsida</taxon>
        <taxon>Liliopsida</taxon>
        <taxon>Poales</taxon>
        <taxon>Poaceae</taxon>
        <taxon>BOP clade</taxon>
        <taxon>Pooideae</taxon>
        <taxon>Stipodae</taxon>
        <taxon>Brachypodieae</taxon>
        <taxon>Brachypodium</taxon>
    </lineage>
</organism>
<feature type="region of interest" description="Disordered" evidence="1">
    <location>
        <begin position="99"/>
        <end position="154"/>
    </location>
</feature>
<evidence type="ECO:0000256" key="1">
    <source>
        <dbReference type="SAM" id="MobiDB-lite"/>
    </source>
</evidence>
<reference evidence="2" key="2">
    <citation type="submission" date="2017-06" db="EMBL/GenBank/DDBJ databases">
        <title>WGS assembly of Brachypodium distachyon.</title>
        <authorList>
            <consortium name="The International Brachypodium Initiative"/>
            <person name="Lucas S."/>
            <person name="Harmon-Smith M."/>
            <person name="Lail K."/>
            <person name="Tice H."/>
            <person name="Grimwood J."/>
            <person name="Bruce D."/>
            <person name="Barry K."/>
            <person name="Shu S."/>
            <person name="Lindquist E."/>
            <person name="Wang M."/>
            <person name="Pitluck S."/>
            <person name="Vogel J.P."/>
            <person name="Garvin D.F."/>
            <person name="Mockler T.C."/>
            <person name="Schmutz J."/>
            <person name="Rokhsar D."/>
            <person name="Bevan M.W."/>
        </authorList>
    </citation>
    <scope>NUCLEOTIDE SEQUENCE</scope>
    <source>
        <strain evidence="2">Bd21</strain>
    </source>
</reference>
<feature type="non-terminal residue" evidence="2">
    <location>
        <position position="1"/>
    </location>
</feature>
<dbReference type="EnsemblPlants" id="PNT67852">
    <property type="protein sequence ID" value="PNT67852"/>
    <property type="gene ID" value="BRADI_3g32873v3"/>
</dbReference>
<name>A0A2K2D0P2_BRADI</name>
<protein>
    <submittedName>
        <fullName evidence="2 3">Uncharacterized protein</fullName>
    </submittedName>
</protein>
<accession>A0A2K2D0P2</accession>
<sequence>STIPIFRQLLLFSPPHSRLCPMPLPVCRRPPRPSTPVLRLPPRPPPPVHRLHPLVNPRLASLQRAPRRSWPPPPVRPAPAALVVVYSSAPAGARVRLLGVPGGAGGRSSRVPGLASPSRYDAHAGSSRSPSLLGEEDDEIRRKKRFDPVTDGSH</sequence>
<reference evidence="2 3" key="1">
    <citation type="journal article" date="2010" name="Nature">
        <title>Genome sequencing and analysis of the model grass Brachypodium distachyon.</title>
        <authorList>
            <consortium name="International Brachypodium Initiative"/>
        </authorList>
    </citation>
    <scope>NUCLEOTIDE SEQUENCE [LARGE SCALE GENOMIC DNA]</scope>
    <source>
        <strain evidence="2 3">Bd21</strain>
    </source>
</reference>
<reference evidence="3" key="3">
    <citation type="submission" date="2018-08" db="UniProtKB">
        <authorList>
            <consortium name="EnsemblPlants"/>
        </authorList>
    </citation>
    <scope>IDENTIFICATION</scope>
    <source>
        <strain evidence="3">cv. Bd21</strain>
    </source>
</reference>
<dbReference type="Gramene" id="PNT67852">
    <property type="protein sequence ID" value="PNT67852"/>
    <property type="gene ID" value="BRADI_3g32873v3"/>
</dbReference>